<dbReference type="Pfam" id="PF24681">
    <property type="entry name" value="Kelch_KLHDC2_KLHL20_DRC7"/>
    <property type="match status" value="1"/>
</dbReference>
<dbReference type="Proteomes" id="UP000053477">
    <property type="component" value="Unassembled WGS sequence"/>
</dbReference>
<gene>
    <name evidence="3" type="ORF">SCHPADRAFT_904962</name>
</gene>
<dbReference type="SUPFAM" id="SSF50965">
    <property type="entry name" value="Galactose oxidase, central domain"/>
    <property type="match status" value="1"/>
</dbReference>
<organism evidence="3 4">
    <name type="scientific">Schizopora paradoxa</name>
    <dbReference type="NCBI Taxonomy" id="27342"/>
    <lineage>
        <taxon>Eukaryota</taxon>
        <taxon>Fungi</taxon>
        <taxon>Dikarya</taxon>
        <taxon>Basidiomycota</taxon>
        <taxon>Agaricomycotina</taxon>
        <taxon>Agaricomycetes</taxon>
        <taxon>Hymenochaetales</taxon>
        <taxon>Schizoporaceae</taxon>
        <taxon>Schizopora</taxon>
    </lineage>
</organism>
<dbReference type="GO" id="GO:0019760">
    <property type="term" value="P:glucosinolate metabolic process"/>
    <property type="evidence" value="ECO:0007669"/>
    <property type="project" value="UniProtKB-ARBA"/>
</dbReference>
<evidence type="ECO:0000313" key="3">
    <source>
        <dbReference type="EMBL" id="KLO12620.1"/>
    </source>
</evidence>
<dbReference type="OrthoDB" id="10250130at2759"/>
<name>A0A0H2RKW0_9AGAM</name>
<evidence type="ECO:0000256" key="2">
    <source>
        <dbReference type="ARBA" id="ARBA00023004"/>
    </source>
</evidence>
<keyword evidence="2" id="KW-0408">Iron</keyword>
<sequence>MAARWTLLARVPSLARSSHCLSVTSTGRAVLYSGELKPREPVDADENSKGSIHVFDLAQSSAASDSKWNTVNATSPKASVPIPRVGAASAIIDDRLYVWGGRGGTQMAPLGVEAAGVYRCAVTDNALSGKVVWEKVPAVNESEAPDPRSYHAMVSHASKLYVHAGCPESGRLGDLYSFDVLTGKWSTLAPAPGAGRGGTAIAVTKIGASDVIVRFAGFAGHQLGADNVVDVYNIATDSWSTTVPEADPSHGRPGPRSVNGFVSFQSTKFPTARAVLYHGESEASNLGHAGAGTFWDDVWILEEKGSGAETLQWKFVPVEGTGPAGRGWFPSAAWTNKGDTKVILQGGLLSSNERSDELWSLEIA</sequence>
<dbReference type="InParanoid" id="A0A0H2RKW0"/>
<dbReference type="AlphaFoldDB" id="A0A0H2RKW0"/>
<keyword evidence="1" id="KW-0677">Repeat</keyword>
<keyword evidence="4" id="KW-1185">Reference proteome</keyword>
<dbReference type="InterPro" id="IPR011043">
    <property type="entry name" value="Gal_Oxase/kelch_b-propeller"/>
</dbReference>
<evidence type="ECO:0000256" key="1">
    <source>
        <dbReference type="ARBA" id="ARBA00022737"/>
    </source>
</evidence>
<proteinExistence type="predicted"/>
<reference evidence="3 4" key="1">
    <citation type="submission" date="2015-04" db="EMBL/GenBank/DDBJ databases">
        <title>Complete genome sequence of Schizopora paradoxa KUC8140, a cosmopolitan wood degrader in East Asia.</title>
        <authorList>
            <consortium name="DOE Joint Genome Institute"/>
            <person name="Min B."/>
            <person name="Park H."/>
            <person name="Jang Y."/>
            <person name="Kim J.-J."/>
            <person name="Kim K.H."/>
            <person name="Pangilinan J."/>
            <person name="Lipzen A."/>
            <person name="Riley R."/>
            <person name="Grigoriev I.V."/>
            <person name="Spatafora J.W."/>
            <person name="Choi I.-G."/>
        </authorList>
    </citation>
    <scope>NUCLEOTIDE SEQUENCE [LARGE SCALE GENOMIC DNA]</scope>
    <source>
        <strain evidence="3 4">KUC8140</strain>
    </source>
</reference>
<dbReference type="PANTHER" id="PTHR47435">
    <property type="entry name" value="KELCH REPEAT PROTEIN (AFU_ORTHOLOGUE AFUA_5G12780)"/>
    <property type="match status" value="1"/>
</dbReference>
<dbReference type="Gene3D" id="2.120.10.80">
    <property type="entry name" value="Kelch-type beta propeller"/>
    <property type="match status" value="2"/>
</dbReference>
<dbReference type="PANTHER" id="PTHR47435:SF4">
    <property type="entry name" value="KELCH REPEAT PROTEIN (AFU_ORTHOLOGUE AFUA_5G12780)"/>
    <property type="match status" value="1"/>
</dbReference>
<dbReference type="EMBL" id="KQ085974">
    <property type="protein sequence ID" value="KLO12620.1"/>
    <property type="molecule type" value="Genomic_DNA"/>
</dbReference>
<protein>
    <submittedName>
        <fullName evidence="3">Galactose oxidase</fullName>
    </submittedName>
</protein>
<dbReference type="STRING" id="27342.A0A0H2RKW0"/>
<evidence type="ECO:0000313" key="4">
    <source>
        <dbReference type="Proteomes" id="UP000053477"/>
    </source>
</evidence>
<accession>A0A0H2RKW0</accession>
<dbReference type="InterPro" id="IPR015915">
    <property type="entry name" value="Kelch-typ_b-propeller"/>
</dbReference>